<keyword evidence="3" id="KW-0238">DNA-binding</keyword>
<gene>
    <name evidence="6" type="ORF">S03H2_10919</name>
</gene>
<keyword evidence="2" id="KW-0902">Two-component regulatory system</keyword>
<evidence type="ECO:0000259" key="4">
    <source>
        <dbReference type="PROSITE" id="PS50110"/>
    </source>
</evidence>
<dbReference type="GO" id="GO:0000976">
    <property type="term" value="F:transcription cis-regulatory region binding"/>
    <property type="evidence" value="ECO:0007669"/>
    <property type="project" value="TreeGrafter"/>
</dbReference>
<dbReference type="SUPFAM" id="SSF46894">
    <property type="entry name" value="C-terminal effector domain of the bipartite response regulators"/>
    <property type="match status" value="1"/>
</dbReference>
<dbReference type="CDD" id="cd17574">
    <property type="entry name" value="REC_OmpR"/>
    <property type="match status" value="1"/>
</dbReference>
<dbReference type="InterPro" id="IPR036388">
    <property type="entry name" value="WH-like_DNA-bd_sf"/>
</dbReference>
<dbReference type="InterPro" id="IPR039420">
    <property type="entry name" value="WalR-like"/>
</dbReference>
<dbReference type="Gene3D" id="3.40.50.2300">
    <property type="match status" value="1"/>
</dbReference>
<evidence type="ECO:0000313" key="6">
    <source>
        <dbReference type="EMBL" id="GAH38605.1"/>
    </source>
</evidence>
<feature type="domain" description="Response regulatory" evidence="4">
    <location>
        <begin position="2"/>
        <end position="117"/>
    </location>
</feature>
<keyword evidence="1" id="KW-0597">Phosphoprotein</keyword>
<protein>
    <recommendedName>
        <fullName evidence="7">Response regulatory domain-containing protein</fullName>
    </recommendedName>
</protein>
<organism evidence="6">
    <name type="scientific">marine sediment metagenome</name>
    <dbReference type="NCBI Taxonomy" id="412755"/>
    <lineage>
        <taxon>unclassified sequences</taxon>
        <taxon>metagenomes</taxon>
        <taxon>ecological metagenomes</taxon>
    </lineage>
</organism>
<dbReference type="GO" id="GO:0000156">
    <property type="term" value="F:phosphorelay response regulator activity"/>
    <property type="evidence" value="ECO:0007669"/>
    <property type="project" value="TreeGrafter"/>
</dbReference>
<feature type="domain" description="OmpR/PhoB-type" evidence="5">
    <location>
        <begin position="126"/>
        <end position="225"/>
    </location>
</feature>
<dbReference type="PROSITE" id="PS51755">
    <property type="entry name" value="OMPR_PHOB"/>
    <property type="match status" value="1"/>
</dbReference>
<dbReference type="SMART" id="SM00862">
    <property type="entry name" value="Trans_reg_C"/>
    <property type="match status" value="1"/>
</dbReference>
<evidence type="ECO:0000256" key="3">
    <source>
        <dbReference type="ARBA" id="ARBA00023125"/>
    </source>
</evidence>
<evidence type="ECO:0000256" key="1">
    <source>
        <dbReference type="ARBA" id="ARBA00022553"/>
    </source>
</evidence>
<dbReference type="Gene3D" id="6.10.250.690">
    <property type="match status" value="1"/>
</dbReference>
<dbReference type="Gene3D" id="1.10.10.10">
    <property type="entry name" value="Winged helix-like DNA-binding domain superfamily/Winged helix DNA-binding domain"/>
    <property type="match status" value="1"/>
</dbReference>
<dbReference type="PROSITE" id="PS50110">
    <property type="entry name" value="RESPONSE_REGULATORY"/>
    <property type="match status" value="1"/>
</dbReference>
<dbReference type="PANTHER" id="PTHR48111">
    <property type="entry name" value="REGULATOR OF RPOS"/>
    <property type="match status" value="1"/>
</dbReference>
<evidence type="ECO:0000256" key="2">
    <source>
        <dbReference type="ARBA" id="ARBA00023012"/>
    </source>
</evidence>
<reference evidence="6" key="1">
    <citation type="journal article" date="2014" name="Front. Microbiol.">
        <title>High frequency of phylogenetically diverse reductive dehalogenase-homologous genes in deep subseafloor sedimentary metagenomes.</title>
        <authorList>
            <person name="Kawai M."/>
            <person name="Futagami T."/>
            <person name="Toyoda A."/>
            <person name="Takaki Y."/>
            <person name="Nishi S."/>
            <person name="Hori S."/>
            <person name="Arai W."/>
            <person name="Tsubouchi T."/>
            <person name="Morono Y."/>
            <person name="Uchiyama I."/>
            <person name="Ito T."/>
            <person name="Fujiyama A."/>
            <person name="Inagaki F."/>
            <person name="Takami H."/>
        </authorList>
    </citation>
    <scope>NUCLEOTIDE SEQUENCE</scope>
    <source>
        <strain evidence="6">Expedition CK06-06</strain>
    </source>
</reference>
<dbReference type="InterPro" id="IPR001789">
    <property type="entry name" value="Sig_transdc_resp-reg_receiver"/>
</dbReference>
<proteinExistence type="predicted"/>
<dbReference type="GO" id="GO:0032993">
    <property type="term" value="C:protein-DNA complex"/>
    <property type="evidence" value="ECO:0007669"/>
    <property type="project" value="TreeGrafter"/>
</dbReference>
<dbReference type="AlphaFoldDB" id="X1G1D8"/>
<dbReference type="Pfam" id="PF00486">
    <property type="entry name" value="Trans_reg_C"/>
    <property type="match status" value="1"/>
</dbReference>
<dbReference type="EMBL" id="BARU01005593">
    <property type="protein sequence ID" value="GAH38605.1"/>
    <property type="molecule type" value="Genomic_DNA"/>
</dbReference>
<dbReference type="Pfam" id="PF00072">
    <property type="entry name" value="Response_reg"/>
    <property type="match status" value="1"/>
</dbReference>
<dbReference type="PANTHER" id="PTHR48111:SF40">
    <property type="entry name" value="PHOSPHATE REGULON TRANSCRIPTIONAL REGULATORY PROTEIN PHOB"/>
    <property type="match status" value="1"/>
</dbReference>
<accession>X1G1D8</accession>
<evidence type="ECO:0000259" key="5">
    <source>
        <dbReference type="PROSITE" id="PS51755"/>
    </source>
</evidence>
<sequence length="227" mass="25664">MKVLIIEDDREIVEVISLAFEIRWPDAKLVSTHLGEKGLEMVESENPDVIILDLGLPDVSGFDVLKELRAFSNVPILILTVRSEEADIVKGLEWGADDYMIKPFRQLELLSRIRALTRRGGSLDRETPLACGELRFDPSARQLFYGQREISLTRTEGTILHQLMRNAGQVVTHSALAEAIWGEDYPGATDSIRVYIRRLREKIEADPEQPQIILTKTSLGYLLPKPD</sequence>
<comment type="caution">
    <text evidence="6">The sequence shown here is derived from an EMBL/GenBank/DDBJ whole genome shotgun (WGS) entry which is preliminary data.</text>
</comment>
<name>X1G1D8_9ZZZZ</name>
<dbReference type="GO" id="GO:0006355">
    <property type="term" value="P:regulation of DNA-templated transcription"/>
    <property type="evidence" value="ECO:0007669"/>
    <property type="project" value="InterPro"/>
</dbReference>
<dbReference type="GO" id="GO:0005829">
    <property type="term" value="C:cytosol"/>
    <property type="evidence" value="ECO:0007669"/>
    <property type="project" value="TreeGrafter"/>
</dbReference>
<dbReference type="InterPro" id="IPR001867">
    <property type="entry name" value="OmpR/PhoB-type_DNA-bd"/>
</dbReference>
<dbReference type="SUPFAM" id="SSF52172">
    <property type="entry name" value="CheY-like"/>
    <property type="match status" value="1"/>
</dbReference>
<evidence type="ECO:0008006" key="7">
    <source>
        <dbReference type="Google" id="ProtNLM"/>
    </source>
</evidence>
<dbReference type="InterPro" id="IPR016032">
    <property type="entry name" value="Sig_transdc_resp-reg_C-effctor"/>
</dbReference>
<dbReference type="SMART" id="SM00448">
    <property type="entry name" value="REC"/>
    <property type="match status" value="1"/>
</dbReference>
<dbReference type="CDD" id="cd00383">
    <property type="entry name" value="trans_reg_C"/>
    <property type="match status" value="1"/>
</dbReference>
<dbReference type="InterPro" id="IPR011006">
    <property type="entry name" value="CheY-like_superfamily"/>
</dbReference>